<comment type="caution">
    <text evidence="5">The sequence shown here is derived from an EMBL/GenBank/DDBJ whole genome shotgun (WGS) entry which is preliminary data.</text>
</comment>
<sequence>MSLSPLGASRSLAAVFTPIKSGGLVDEVCRRIELAVESGLLASGQRLPNEVELAGALGVSAVTAREALSQLRGQGLIRTTRGRSGGSFVTENSFPSLVQARGKLMELTRLQITDLGLHFQAIAAACAAVAARRSSPEDVESLRNYIRPQLDDGEPATAFAWRLSAAEFLLEMASVARSARLAREMLRLQADIGTMTLLPFSDPAFCEQTAALNSSITEAIADHDATGAEARTRELITSTITWLLAEYAGSPH</sequence>
<dbReference type="InterPro" id="IPR036390">
    <property type="entry name" value="WH_DNA-bd_sf"/>
</dbReference>
<keyword evidence="3" id="KW-0804">Transcription</keyword>
<name>A0ABX0DC58_9MICC</name>
<evidence type="ECO:0000256" key="2">
    <source>
        <dbReference type="ARBA" id="ARBA00023125"/>
    </source>
</evidence>
<dbReference type="InterPro" id="IPR008920">
    <property type="entry name" value="TF_FadR/GntR_C"/>
</dbReference>
<dbReference type="CDD" id="cd07377">
    <property type="entry name" value="WHTH_GntR"/>
    <property type="match status" value="1"/>
</dbReference>
<dbReference type="PANTHER" id="PTHR43537:SF24">
    <property type="entry name" value="GLUCONATE OPERON TRANSCRIPTIONAL REPRESSOR"/>
    <property type="match status" value="1"/>
</dbReference>
<evidence type="ECO:0000256" key="3">
    <source>
        <dbReference type="ARBA" id="ARBA00023163"/>
    </source>
</evidence>
<proteinExistence type="predicted"/>
<dbReference type="EMBL" id="JAAKZI010000024">
    <property type="protein sequence ID" value="NGN84469.1"/>
    <property type="molecule type" value="Genomic_DNA"/>
</dbReference>
<dbReference type="PANTHER" id="PTHR43537">
    <property type="entry name" value="TRANSCRIPTIONAL REGULATOR, GNTR FAMILY"/>
    <property type="match status" value="1"/>
</dbReference>
<dbReference type="InterPro" id="IPR036388">
    <property type="entry name" value="WH-like_DNA-bd_sf"/>
</dbReference>
<evidence type="ECO:0000256" key="1">
    <source>
        <dbReference type="ARBA" id="ARBA00023015"/>
    </source>
</evidence>
<evidence type="ECO:0000313" key="5">
    <source>
        <dbReference type="EMBL" id="NGN84469.1"/>
    </source>
</evidence>
<dbReference type="Gene3D" id="1.20.120.530">
    <property type="entry name" value="GntR ligand-binding domain-like"/>
    <property type="match status" value="1"/>
</dbReference>
<keyword evidence="2" id="KW-0238">DNA-binding</keyword>
<dbReference type="Pfam" id="PF07729">
    <property type="entry name" value="FCD"/>
    <property type="match status" value="1"/>
</dbReference>
<dbReference type="Gene3D" id="1.10.10.10">
    <property type="entry name" value="Winged helix-like DNA-binding domain superfamily/Winged helix DNA-binding domain"/>
    <property type="match status" value="1"/>
</dbReference>
<evidence type="ECO:0000313" key="6">
    <source>
        <dbReference type="Proteomes" id="UP000479226"/>
    </source>
</evidence>
<dbReference type="SUPFAM" id="SSF46785">
    <property type="entry name" value="Winged helix' DNA-binding domain"/>
    <property type="match status" value="1"/>
</dbReference>
<feature type="domain" description="HTH gntR-type" evidence="4">
    <location>
        <begin position="22"/>
        <end position="92"/>
    </location>
</feature>
<dbReference type="SUPFAM" id="SSF48008">
    <property type="entry name" value="GntR ligand-binding domain-like"/>
    <property type="match status" value="1"/>
</dbReference>
<dbReference type="RefSeq" id="WP_165182690.1">
    <property type="nucleotide sequence ID" value="NZ_JAAKZI010000024.1"/>
</dbReference>
<keyword evidence="6" id="KW-1185">Reference proteome</keyword>
<protein>
    <submittedName>
        <fullName evidence="5">FadR family transcriptional regulator</fullName>
    </submittedName>
</protein>
<keyword evidence="1" id="KW-0805">Transcription regulation</keyword>
<dbReference type="PROSITE" id="PS50949">
    <property type="entry name" value="HTH_GNTR"/>
    <property type="match status" value="1"/>
</dbReference>
<organism evidence="5 6">
    <name type="scientific">Arthrobacter silviterrae</name>
    <dbReference type="NCBI Taxonomy" id="2026658"/>
    <lineage>
        <taxon>Bacteria</taxon>
        <taxon>Bacillati</taxon>
        <taxon>Actinomycetota</taxon>
        <taxon>Actinomycetes</taxon>
        <taxon>Micrococcales</taxon>
        <taxon>Micrococcaceae</taxon>
        <taxon>Arthrobacter</taxon>
    </lineage>
</organism>
<dbReference type="InterPro" id="IPR000524">
    <property type="entry name" value="Tscrpt_reg_HTH_GntR"/>
</dbReference>
<gene>
    <name evidence="5" type="ORF">G6N77_13515</name>
</gene>
<accession>A0ABX0DC58</accession>
<dbReference type="SMART" id="SM00345">
    <property type="entry name" value="HTH_GNTR"/>
    <property type="match status" value="1"/>
</dbReference>
<dbReference type="InterPro" id="IPR011711">
    <property type="entry name" value="GntR_C"/>
</dbReference>
<evidence type="ECO:0000259" key="4">
    <source>
        <dbReference type="PROSITE" id="PS50949"/>
    </source>
</evidence>
<dbReference type="Proteomes" id="UP000479226">
    <property type="component" value="Unassembled WGS sequence"/>
</dbReference>
<dbReference type="Pfam" id="PF00392">
    <property type="entry name" value="GntR"/>
    <property type="match status" value="1"/>
</dbReference>
<reference evidence="5 6" key="1">
    <citation type="submission" date="2020-02" db="EMBL/GenBank/DDBJ databases">
        <title>Genome sequence of the type strain DSM 27180 of Arthrobacter silviterrae.</title>
        <authorList>
            <person name="Gao J."/>
            <person name="Sun J."/>
        </authorList>
    </citation>
    <scope>NUCLEOTIDE SEQUENCE [LARGE SCALE GENOMIC DNA]</scope>
    <source>
        <strain evidence="5 6">DSM 27180</strain>
    </source>
</reference>
<dbReference type="PRINTS" id="PR00035">
    <property type="entry name" value="HTHGNTR"/>
</dbReference>